<evidence type="ECO:0000313" key="1">
    <source>
        <dbReference type="EMBL" id="ERN01058.1"/>
    </source>
</evidence>
<proteinExistence type="predicted"/>
<gene>
    <name evidence="1" type="ORF">AMTR_s00002p00162270</name>
</gene>
<sequence>MKTSSNTSTKHQGEMGQLKGLKGDYFSETSTGAMKFFSQFCNSSSVQERISLVRTLSSVTKRASFGRAGFMTLAACISSIACTAYQHNEGVSQSYLWSCSVDPDQANSIPQSSAGLLENMQFFLEQSKQHFNQNYRRQVFDYILAAVSTLVSVHDVPLDTLLHFISVFPRAFTDAGCNVPDMLFTLSFFHFDSLRSQAF</sequence>
<accession>W1NZF7</accession>
<name>W1NZF7_AMBTC</name>
<dbReference type="STRING" id="13333.W1NZF7"/>
<reference evidence="2" key="1">
    <citation type="journal article" date="2013" name="Science">
        <title>The Amborella genome and the evolution of flowering plants.</title>
        <authorList>
            <consortium name="Amborella Genome Project"/>
        </authorList>
    </citation>
    <scope>NUCLEOTIDE SEQUENCE [LARGE SCALE GENOMIC DNA]</scope>
</reference>
<keyword evidence="2" id="KW-1185">Reference proteome</keyword>
<dbReference type="HOGENOM" id="CLU_1373903_0_0_1"/>
<dbReference type="PANTHER" id="PTHR12029:SF11">
    <property type="entry name" value="METHYLTRANSFERASE TARBP1-RELATED"/>
    <property type="match status" value="1"/>
</dbReference>
<dbReference type="Proteomes" id="UP000017836">
    <property type="component" value="Unassembled WGS sequence"/>
</dbReference>
<dbReference type="eggNOG" id="KOG0839">
    <property type="taxonomic scope" value="Eukaryota"/>
</dbReference>
<protein>
    <submittedName>
        <fullName evidence="1">Uncharacterized protein</fullName>
    </submittedName>
</protein>
<evidence type="ECO:0000313" key="2">
    <source>
        <dbReference type="Proteomes" id="UP000017836"/>
    </source>
</evidence>
<dbReference type="PANTHER" id="PTHR12029">
    <property type="entry name" value="RNA METHYLTRANSFERASE"/>
    <property type="match status" value="1"/>
</dbReference>
<organism evidence="1 2">
    <name type="scientific">Amborella trichopoda</name>
    <dbReference type="NCBI Taxonomy" id="13333"/>
    <lineage>
        <taxon>Eukaryota</taxon>
        <taxon>Viridiplantae</taxon>
        <taxon>Streptophyta</taxon>
        <taxon>Embryophyta</taxon>
        <taxon>Tracheophyta</taxon>
        <taxon>Spermatophyta</taxon>
        <taxon>Magnoliopsida</taxon>
        <taxon>Amborellales</taxon>
        <taxon>Amborellaceae</taxon>
        <taxon>Amborella</taxon>
    </lineage>
</organism>
<dbReference type="AlphaFoldDB" id="W1NZF7"/>
<dbReference type="Gramene" id="ERN01058">
    <property type="protein sequence ID" value="ERN01058"/>
    <property type="gene ID" value="AMTR_s00002p00162270"/>
</dbReference>
<dbReference type="InterPro" id="IPR045330">
    <property type="entry name" value="TRM3/TARBP1"/>
</dbReference>
<dbReference type="EMBL" id="KI394767">
    <property type="protein sequence ID" value="ERN01058.1"/>
    <property type="molecule type" value="Genomic_DNA"/>
</dbReference>